<reference evidence="1" key="1">
    <citation type="submission" date="2020-06" db="EMBL/GenBank/DDBJ databases">
        <authorList>
            <consortium name="Plant Systems Biology data submission"/>
        </authorList>
    </citation>
    <scope>NUCLEOTIDE SEQUENCE</scope>
    <source>
        <strain evidence="1">D6</strain>
    </source>
</reference>
<dbReference type="EMBL" id="CAICTM010001293">
    <property type="protein sequence ID" value="CAB9522368.1"/>
    <property type="molecule type" value="Genomic_DNA"/>
</dbReference>
<keyword evidence="2" id="KW-1185">Reference proteome</keyword>
<organism evidence="1 2">
    <name type="scientific">Seminavis robusta</name>
    <dbReference type="NCBI Taxonomy" id="568900"/>
    <lineage>
        <taxon>Eukaryota</taxon>
        <taxon>Sar</taxon>
        <taxon>Stramenopiles</taxon>
        <taxon>Ochrophyta</taxon>
        <taxon>Bacillariophyta</taxon>
        <taxon>Bacillariophyceae</taxon>
        <taxon>Bacillariophycidae</taxon>
        <taxon>Naviculales</taxon>
        <taxon>Naviculaceae</taxon>
        <taxon>Seminavis</taxon>
    </lineage>
</organism>
<comment type="caution">
    <text evidence="1">The sequence shown here is derived from an EMBL/GenBank/DDBJ whole genome shotgun (WGS) entry which is preliminary data.</text>
</comment>
<evidence type="ECO:0000313" key="1">
    <source>
        <dbReference type="EMBL" id="CAB9522368.1"/>
    </source>
</evidence>
<dbReference type="AlphaFoldDB" id="A0A9N8HP70"/>
<accession>A0A9N8HP70</accession>
<proteinExistence type="predicted"/>
<gene>
    <name evidence="1" type="ORF">SEMRO_1295_G260270.1</name>
</gene>
<dbReference type="Proteomes" id="UP001153069">
    <property type="component" value="Unassembled WGS sequence"/>
</dbReference>
<name>A0A9N8HP70_9STRA</name>
<evidence type="ECO:0000313" key="2">
    <source>
        <dbReference type="Proteomes" id="UP001153069"/>
    </source>
</evidence>
<protein>
    <submittedName>
        <fullName evidence="1">Uncharacterized protein</fullName>
    </submittedName>
</protein>
<sequence>MFATSKNEIKKSEFEAMLEKHGLSHCYTALKGSEGAVQLQHVMNLKKIAVQEDGEAALAKALGEAGVVSVEDQKSLAVLLRKQIEERGGLPMKPVEAATLEGDTAAWKAGIAKEDGTLPTEIQGAEEKEEKKKEAFIDEAGTVWPAGMKIVNGHLAQSIRAQGMLKEPNEFGYIHIAAEIEMPSPFHKNSAMKAGLLEELKVACKELLELYPGEVQRADVFDAFIIPPGSKEGREVLDKGNYDIHVAEFDTAVLIECVNPDAAVRIRATPDFAKMKGKIDKVARFVHCITCSNAKRIDEVSKETDGVFLFNYFFAADMESKGSEGIDILKSVWEYTAGWWTANANLDNSTPLLPLEGECSQYSLINHCRWNKGLDVFPHLIFRPSLDQFVLKNFTANDIMAMPVLCHLA</sequence>